<name>A0AC35F517_9BILA</name>
<sequence>MTTKDKFLFTKDKQQSLTSDISTTAKSNQCLNLYMNQKQKCPTLISVHSSSKSYNEKYFDSFIVPENYEGKEKSSAWKKPSDLFSNSLSINDEIEKKDKRDFSNLNNSTISLHITAYENLMATFNSHDSGNIGTKRDKLNFNNQLFPGSIIQNPFEFPRQQENDENINPKLMQFRANQKLLVSTSSNNARLAVFAGSPAQMPALSNHDGTGNIITEHFQARMSNLSLQSNLGPVQLHQQFHEMDGEVFFTDSVYQPEDEHHGLDIDHGADFHQKPSTEPKKEAVKKPAPRDYTNQKKITQKVREFIEADDLARITKTIKKPKPGQLSSGVRRMKHDVMALAKLAPAVHDTVIGPTRLKVAEKAKLKAIRERPSATELETNTPMAPLMLYPKETDLFTFRAPGYDIHTPLGNTPFDIKRSKVYKQAMELAEINSMINKLDTSIIDLKVESLRRFNDPGHVKEPLHFEEPQENDEDTCARIRPLLKTIRRPLVEANLSNEACTTTKDFQDDHPVSSLAAAHSDVNGEYSLYGDIRPETLIQEELTRRGYRHCPNHLGYRHCPNHLKRIAAMAEGIERNKKIVNDEKSPKSKKKSSRKNDATAEKGGDEMIKMVIKRIVPAKGKNTLHSATTYEISKKEELAEPKKKKPGPKRNSVEGSTNRKQPASSRKSISSGPPMKLVDISFKSSKSSTKSWRKL</sequence>
<reference evidence="2" key="1">
    <citation type="submission" date="2022-11" db="UniProtKB">
        <authorList>
            <consortium name="WormBaseParasite"/>
        </authorList>
    </citation>
    <scope>IDENTIFICATION</scope>
</reference>
<accession>A0AC35F517</accession>
<organism evidence="1 2">
    <name type="scientific">Panagrolaimus sp. PS1159</name>
    <dbReference type="NCBI Taxonomy" id="55785"/>
    <lineage>
        <taxon>Eukaryota</taxon>
        <taxon>Metazoa</taxon>
        <taxon>Ecdysozoa</taxon>
        <taxon>Nematoda</taxon>
        <taxon>Chromadorea</taxon>
        <taxon>Rhabditida</taxon>
        <taxon>Tylenchina</taxon>
        <taxon>Panagrolaimomorpha</taxon>
        <taxon>Panagrolaimoidea</taxon>
        <taxon>Panagrolaimidae</taxon>
        <taxon>Panagrolaimus</taxon>
    </lineage>
</organism>
<protein>
    <submittedName>
        <fullName evidence="2">Uncharacterized protein</fullName>
    </submittedName>
</protein>
<evidence type="ECO:0000313" key="1">
    <source>
        <dbReference type="Proteomes" id="UP000887580"/>
    </source>
</evidence>
<dbReference type="WBParaSite" id="PS1159_v2.g13109.t2">
    <property type="protein sequence ID" value="PS1159_v2.g13109.t2"/>
    <property type="gene ID" value="PS1159_v2.g13109"/>
</dbReference>
<proteinExistence type="predicted"/>
<dbReference type="Proteomes" id="UP000887580">
    <property type="component" value="Unplaced"/>
</dbReference>
<evidence type="ECO:0000313" key="2">
    <source>
        <dbReference type="WBParaSite" id="PS1159_v2.g13109.t2"/>
    </source>
</evidence>